<evidence type="ECO:0000313" key="3">
    <source>
        <dbReference type="Proteomes" id="UP001187192"/>
    </source>
</evidence>
<evidence type="ECO:0000313" key="2">
    <source>
        <dbReference type="EMBL" id="GMN66560.1"/>
    </source>
</evidence>
<sequence>MLIDSSGAQVPWLHPLVQHRRARPGPAILGVHGGGVHAARSDEDPDGIREHGHVVVSRADEDEEAGGIREPWTCGGDLGSPSLASHALVEKIRYPPLASCGRVESLLWVEIEA</sequence>
<comment type="caution">
    <text evidence="2">The sequence shown here is derived from an EMBL/GenBank/DDBJ whole genome shotgun (WGS) entry which is preliminary data.</text>
</comment>
<accession>A0AA88JAA3</accession>
<evidence type="ECO:0000256" key="1">
    <source>
        <dbReference type="SAM" id="MobiDB-lite"/>
    </source>
</evidence>
<proteinExistence type="predicted"/>
<dbReference type="EMBL" id="BTGU01000338">
    <property type="protein sequence ID" value="GMN66560.1"/>
    <property type="molecule type" value="Genomic_DNA"/>
</dbReference>
<protein>
    <submittedName>
        <fullName evidence="2">Uncharacterized protein</fullName>
    </submittedName>
</protein>
<name>A0AA88JAA3_FICCA</name>
<dbReference type="Proteomes" id="UP001187192">
    <property type="component" value="Unassembled WGS sequence"/>
</dbReference>
<keyword evidence="3" id="KW-1185">Reference proteome</keyword>
<feature type="region of interest" description="Disordered" evidence="1">
    <location>
        <begin position="34"/>
        <end position="73"/>
    </location>
</feature>
<reference evidence="2" key="1">
    <citation type="submission" date="2023-07" db="EMBL/GenBank/DDBJ databases">
        <title>draft genome sequence of fig (Ficus carica).</title>
        <authorList>
            <person name="Takahashi T."/>
            <person name="Nishimura K."/>
        </authorList>
    </citation>
    <scope>NUCLEOTIDE SEQUENCE</scope>
</reference>
<organism evidence="2 3">
    <name type="scientific">Ficus carica</name>
    <name type="common">Common fig</name>
    <dbReference type="NCBI Taxonomy" id="3494"/>
    <lineage>
        <taxon>Eukaryota</taxon>
        <taxon>Viridiplantae</taxon>
        <taxon>Streptophyta</taxon>
        <taxon>Embryophyta</taxon>
        <taxon>Tracheophyta</taxon>
        <taxon>Spermatophyta</taxon>
        <taxon>Magnoliopsida</taxon>
        <taxon>eudicotyledons</taxon>
        <taxon>Gunneridae</taxon>
        <taxon>Pentapetalae</taxon>
        <taxon>rosids</taxon>
        <taxon>fabids</taxon>
        <taxon>Rosales</taxon>
        <taxon>Moraceae</taxon>
        <taxon>Ficeae</taxon>
        <taxon>Ficus</taxon>
    </lineage>
</organism>
<gene>
    <name evidence="2" type="ORF">TIFTF001_035628</name>
</gene>
<dbReference type="AlphaFoldDB" id="A0AA88JAA3"/>
<feature type="compositionally biased region" description="Basic and acidic residues" evidence="1">
    <location>
        <begin position="39"/>
        <end position="53"/>
    </location>
</feature>